<dbReference type="AlphaFoldDB" id="A0A0A9F2G6"/>
<sequence length="53" mass="5801">MAEEVVMKALLFSSLLLELLRRHGSQCLAHLIALCSAARRSRFDPLDGGGVFT</sequence>
<reference evidence="1" key="1">
    <citation type="submission" date="2014-09" db="EMBL/GenBank/DDBJ databases">
        <authorList>
            <person name="Magalhaes I.L.F."/>
            <person name="Oliveira U."/>
            <person name="Santos F.R."/>
            <person name="Vidigal T.H.D.A."/>
            <person name="Brescovit A.D."/>
            <person name="Santos A.J."/>
        </authorList>
    </citation>
    <scope>NUCLEOTIDE SEQUENCE</scope>
    <source>
        <tissue evidence="1">Shoot tissue taken approximately 20 cm above the soil surface</tissue>
    </source>
</reference>
<evidence type="ECO:0000313" key="1">
    <source>
        <dbReference type="EMBL" id="JAE04331.1"/>
    </source>
</evidence>
<proteinExistence type="predicted"/>
<protein>
    <submittedName>
        <fullName evidence="1">Uncharacterized protein</fullName>
    </submittedName>
</protein>
<name>A0A0A9F2G6_ARUDO</name>
<accession>A0A0A9F2G6</accession>
<dbReference type="EMBL" id="GBRH01193565">
    <property type="protein sequence ID" value="JAE04331.1"/>
    <property type="molecule type" value="Transcribed_RNA"/>
</dbReference>
<organism evidence="1">
    <name type="scientific">Arundo donax</name>
    <name type="common">Giant reed</name>
    <name type="synonym">Donax arundinaceus</name>
    <dbReference type="NCBI Taxonomy" id="35708"/>
    <lineage>
        <taxon>Eukaryota</taxon>
        <taxon>Viridiplantae</taxon>
        <taxon>Streptophyta</taxon>
        <taxon>Embryophyta</taxon>
        <taxon>Tracheophyta</taxon>
        <taxon>Spermatophyta</taxon>
        <taxon>Magnoliopsida</taxon>
        <taxon>Liliopsida</taxon>
        <taxon>Poales</taxon>
        <taxon>Poaceae</taxon>
        <taxon>PACMAD clade</taxon>
        <taxon>Arundinoideae</taxon>
        <taxon>Arundineae</taxon>
        <taxon>Arundo</taxon>
    </lineage>
</organism>
<reference evidence="1" key="2">
    <citation type="journal article" date="2015" name="Data Brief">
        <title>Shoot transcriptome of the giant reed, Arundo donax.</title>
        <authorList>
            <person name="Barrero R.A."/>
            <person name="Guerrero F.D."/>
            <person name="Moolhuijzen P."/>
            <person name="Goolsby J.A."/>
            <person name="Tidwell J."/>
            <person name="Bellgard S.E."/>
            <person name="Bellgard M.I."/>
        </authorList>
    </citation>
    <scope>NUCLEOTIDE SEQUENCE</scope>
    <source>
        <tissue evidence="1">Shoot tissue taken approximately 20 cm above the soil surface</tissue>
    </source>
</reference>